<feature type="domain" description="Peptidase M1 membrane alanine aminopeptidase" evidence="13">
    <location>
        <begin position="2"/>
        <end position="58"/>
    </location>
</feature>
<dbReference type="GO" id="GO:0042277">
    <property type="term" value="F:peptide binding"/>
    <property type="evidence" value="ECO:0007669"/>
    <property type="project" value="TreeGrafter"/>
</dbReference>
<keyword evidence="5" id="KW-0336">GPI-anchor</keyword>
<keyword evidence="4" id="KW-1003">Cell membrane</keyword>
<dbReference type="AlphaFoldDB" id="A0A226EDI5"/>
<evidence type="ECO:0000256" key="4">
    <source>
        <dbReference type="ARBA" id="ARBA00022475"/>
    </source>
</evidence>
<gene>
    <name evidence="15" type="ORF">Fcan01_08761</name>
</gene>
<keyword evidence="15" id="KW-0645">Protease</keyword>
<evidence type="ECO:0000256" key="2">
    <source>
        <dbReference type="ARBA" id="ARBA00004609"/>
    </source>
</evidence>
<keyword evidence="11" id="KW-0325">Glycoprotein</keyword>
<dbReference type="GO" id="GO:0043171">
    <property type="term" value="P:peptide catabolic process"/>
    <property type="evidence" value="ECO:0007669"/>
    <property type="project" value="TreeGrafter"/>
</dbReference>
<dbReference type="STRING" id="158441.A0A226EDI5"/>
<keyword evidence="7" id="KW-0732">Signal</keyword>
<dbReference type="InterPro" id="IPR050344">
    <property type="entry name" value="Peptidase_M1_aminopeptidases"/>
</dbReference>
<dbReference type="GO" id="GO:0098552">
    <property type="term" value="C:side of membrane"/>
    <property type="evidence" value="ECO:0007669"/>
    <property type="project" value="UniProtKB-KW"/>
</dbReference>
<dbReference type="GO" id="GO:0008270">
    <property type="term" value="F:zinc ion binding"/>
    <property type="evidence" value="ECO:0007669"/>
    <property type="project" value="InterPro"/>
</dbReference>
<dbReference type="FunFam" id="2.60.40.1910:FF:000008">
    <property type="entry name" value="Aminopeptidase"/>
    <property type="match status" value="1"/>
</dbReference>
<evidence type="ECO:0000256" key="9">
    <source>
        <dbReference type="ARBA" id="ARBA00023049"/>
    </source>
</evidence>
<dbReference type="InterPro" id="IPR024571">
    <property type="entry name" value="ERAP1-like_C_dom"/>
</dbReference>
<comment type="similarity">
    <text evidence="3">Belongs to the peptidase M1 family.</text>
</comment>
<evidence type="ECO:0000259" key="14">
    <source>
        <dbReference type="Pfam" id="PF11838"/>
    </source>
</evidence>
<dbReference type="GO" id="GO:0070006">
    <property type="term" value="F:metalloaminopeptidase activity"/>
    <property type="evidence" value="ECO:0007669"/>
    <property type="project" value="TreeGrafter"/>
</dbReference>
<proteinExistence type="inferred from homology"/>
<reference evidence="15 16" key="1">
    <citation type="submission" date="2015-12" db="EMBL/GenBank/DDBJ databases">
        <title>The genome of Folsomia candida.</title>
        <authorList>
            <person name="Faddeeva A."/>
            <person name="Derks M.F."/>
            <person name="Anvar Y."/>
            <person name="Smit S."/>
            <person name="Van Straalen N."/>
            <person name="Roelofs D."/>
        </authorList>
    </citation>
    <scope>NUCLEOTIDE SEQUENCE [LARGE SCALE GENOMIC DNA]</scope>
    <source>
        <strain evidence="15 16">VU population</strain>
        <tissue evidence="15">Whole body</tissue>
    </source>
</reference>
<evidence type="ECO:0000256" key="11">
    <source>
        <dbReference type="ARBA" id="ARBA00023180"/>
    </source>
</evidence>
<dbReference type="InterPro" id="IPR014782">
    <property type="entry name" value="Peptidase_M1_dom"/>
</dbReference>
<name>A0A226EDI5_FOLCA</name>
<keyword evidence="16" id="KW-1185">Reference proteome</keyword>
<keyword evidence="12" id="KW-0449">Lipoprotein</keyword>
<keyword evidence="6" id="KW-0479">Metal-binding</keyword>
<evidence type="ECO:0000256" key="5">
    <source>
        <dbReference type="ARBA" id="ARBA00022622"/>
    </source>
</evidence>
<accession>A0A226EDI5</accession>
<protein>
    <submittedName>
        <fullName evidence="15">Aminopeptidase N</fullName>
    </submittedName>
</protein>
<evidence type="ECO:0000256" key="10">
    <source>
        <dbReference type="ARBA" id="ARBA00023136"/>
    </source>
</evidence>
<feature type="domain" description="ERAP1-like C-terminal" evidence="14">
    <location>
        <begin position="147"/>
        <end position="451"/>
    </location>
</feature>
<dbReference type="OMA" id="TEHRITI"/>
<evidence type="ECO:0000313" key="15">
    <source>
        <dbReference type="EMBL" id="OXA55298.1"/>
    </source>
</evidence>
<dbReference type="OrthoDB" id="510539at2759"/>
<dbReference type="PANTHER" id="PTHR11533:SF294">
    <property type="entry name" value="THYROTROPIN-RELEASING HORMONE-DEGRADING ECTOENZYME"/>
    <property type="match status" value="1"/>
</dbReference>
<dbReference type="GO" id="GO:0005615">
    <property type="term" value="C:extracellular space"/>
    <property type="evidence" value="ECO:0007669"/>
    <property type="project" value="TreeGrafter"/>
</dbReference>
<dbReference type="Pfam" id="PF11838">
    <property type="entry name" value="ERAP1_C"/>
    <property type="match status" value="1"/>
</dbReference>
<dbReference type="Gene3D" id="2.60.40.1910">
    <property type="match status" value="1"/>
</dbReference>
<dbReference type="GO" id="GO:0005737">
    <property type="term" value="C:cytoplasm"/>
    <property type="evidence" value="ECO:0007669"/>
    <property type="project" value="TreeGrafter"/>
</dbReference>
<evidence type="ECO:0000259" key="13">
    <source>
        <dbReference type="Pfam" id="PF01433"/>
    </source>
</evidence>
<dbReference type="PANTHER" id="PTHR11533">
    <property type="entry name" value="PROTEASE M1 ZINC METALLOPROTEASE"/>
    <property type="match status" value="1"/>
</dbReference>
<dbReference type="InterPro" id="IPR027268">
    <property type="entry name" value="Peptidase_M4/M1_CTD_sf"/>
</dbReference>
<dbReference type="Gene3D" id="1.25.50.20">
    <property type="match status" value="1"/>
</dbReference>
<dbReference type="EMBL" id="LNIX01000004">
    <property type="protein sequence ID" value="OXA55298.1"/>
    <property type="molecule type" value="Genomic_DNA"/>
</dbReference>
<keyword evidence="9" id="KW-0482">Metalloprotease</keyword>
<evidence type="ECO:0000256" key="3">
    <source>
        <dbReference type="ARBA" id="ARBA00010136"/>
    </source>
</evidence>
<dbReference type="GO" id="GO:0005886">
    <property type="term" value="C:plasma membrane"/>
    <property type="evidence" value="ECO:0007669"/>
    <property type="project" value="UniProtKB-SubCell"/>
</dbReference>
<keyword evidence="10" id="KW-0472">Membrane</keyword>
<sequence>MNHFLTEDTLRTGLTSYLKKWKYNNTVQDDLWESLTEAAHRQASLDPAITAKEIMDTWTLQKGFPVVHVERNYDTNEPTATFTQAKFRLIKNESLPQGEYSTYKWWIPVSYASINFNTDFSRTKPFFWIKPSDKAVTKPIIANEQDWLIVNVQETGFYRVNYDLKNWAMLINQLRLNASAIHPINRGQLMDDALNLAKASLLPYDLALEVTQYLKNEEEYLPWECFFTQFHFISTMMSKSSSYGTFKKYIQNLVHKEYTRLGYGQNEADPLPRRLHRTNVVTWACKVGHEGCLASTTTLFSEWMNSSSPNMDNPIPTNLREVTYCTAIKMGGEKEWDFLWERYLDGNVAYLTWSITENSGIRKQDTPLVLRSVAATSVGGYLTFNFVRDKWAKLEKFLGDIYQPALVHIVQAIAARLNTRFELHEMQQLRDRYDGELGAATRAVDQGIETTMIQIQWMEEKLSTNRTGTDGPGSVPVYTENRTEPKLLLPVRFRFQVFENRTEPAGSG</sequence>
<keyword evidence="15" id="KW-0031">Aminopeptidase</keyword>
<dbReference type="GO" id="GO:0006508">
    <property type="term" value="P:proteolysis"/>
    <property type="evidence" value="ECO:0007669"/>
    <property type="project" value="TreeGrafter"/>
</dbReference>
<evidence type="ECO:0000256" key="1">
    <source>
        <dbReference type="ARBA" id="ARBA00001947"/>
    </source>
</evidence>
<dbReference type="Proteomes" id="UP000198287">
    <property type="component" value="Unassembled WGS sequence"/>
</dbReference>
<evidence type="ECO:0000313" key="16">
    <source>
        <dbReference type="Proteomes" id="UP000198287"/>
    </source>
</evidence>
<dbReference type="Pfam" id="PF01433">
    <property type="entry name" value="Peptidase_M1"/>
    <property type="match status" value="1"/>
</dbReference>
<comment type="cofactor">
    <cofactor evidence="1">
        <name>Zn(2+)</name>
        <dbReference type="ChEBI" id="CHEBI:29105"/>
    </cofactor>
</comment>
<evidence type="ECO:0000256" key="7">
    <source>
        <dbReference type="ARBA" id="ARBA00022729"/>
    </source>
</evidence>
<dbReference type="Gene3D" id="1.10.390.10">
    <property type="entry name" value="Neutral Protease Domain 2"/>
    <property type="match status" value="1"/>
</dbReference>
<keyword evidence="8" id="KW-0378">Hydrolase</keyword>
<evidence type="ECO:0000256" key="6">
    <source>
        <dbReference type="ARBA" id="ARBA00022723"/>
    </source>
</evidence>
<organism evidence="15 16">
    <name type="scientific">Folsomia candida</name>
    <name type="common">Springtail</name>
    <dbReference type="NCBI Taxonomy" id="158441"/>
    <lineage>
        <taxon>Eukaryota</taxon>
        <taxon>Metazoa</taxon>
        <taxon>Ecdysozoa</taxon>
        <taxon>Arthropoda</taxon>
        <taxon>Hexapoda</taxon>
        <taxon>Collembola</taxon>
        <taxon>Entomobryomorpha</taxon>
        <taxon>Isotomoidea</taxon>
        <taxon>Isotomidae</taxon>
        <taxon>Proisotominae</taxon>
        <taxon>Folsomia</taxon>
    </lineage>
</organism>
<evidence type="ECO:0000256" key="8">
    <source>
        <dbReference type="ARBA" id="ARBA00022801"/>
    </source>
</evidence>
<comment type="subcellular location">
    <subcellularLocation>
        <location evidence="2">Cell membrane</location>
        <topology evidence="2">Lipid-anchor</topology>
        <topology evidence="2">GPI-anchor</topology>
    </subcellularLocation>
</comment>
<comment type="caution">
    <text evidence="15">The sequence shown here is derived from an EMBL/GenBank/DDBJ whole genome shotgun (WGS) entry which is preliminary data.</text>
</comment>
<dbReference type="SUPFAM" id="SSF55486">
    <property type="entry name" value="Metalloproteases ('zincins'), catalytic domain"/>
    <property type="match status" value="1"/>
</dbReference>
<evidence type="ECO:0000256" key="12">
    <source>
        <dbReference type="ARBA" id="ARBA00023288"/>
    </source>
</evidence>